<dbReference type="EMBL" id="MLCO01000024">
    <property type="protein sequence ID" value="ONG57908.1"/>
    <property type="molecule type" value="Genomic_DNA"/>
</dbReference>
<dbReference type="RefSeq" id="WP_076956063.1">
    <property type="nucleotide sequence ID" value="NZ_MLCO01000024.1"/>
</dbReference>
<dbReference type="Pfam" id="PF25990">
    <property type="entry name" value="Beta-barrel_YknX"/>
    <property type="match status" value="1"/>
</dbReference>
<dbReference type="SUPFAM" id="SSF111369">
    <property type="entry name" value="HlyD-like secretion proteins"/>
    <property type="match status" value="1"/>
</dbReference>
<name>A0A1V2H7H8_9PROT</name>
<evidence type="ECO:0000259" key="4">
    <source>
        <dbReference type="PROSITE" id="PS50112"/>
    </source>
</evidence>
<comment type="subcellular location">
    <subcellularLocation>
        <location evidence="1">Cell envelope</location>
    </subcellularLocation>
</comment>
<accession>A0A1V2H7H8</accession>
<dbReference type="Proteomes" id="UP000188879">
    <property type="component" value="Unassembled WGS sequence"/>
</dbReference>
<keyword evidence="6" id="KW-1185">Reference proteome</keyword>
<sequence>MTLFHDDLAFTDLARHAALLTGCARAFLFAGGAAGPVSFGETAADDGDFAARVLAEGFVEEAAPQLRAGLRLQAEGGVALGALCVADGVSRALTAAQRAELQALARRAAETLAAQGALDRLDLDFNAALDSLSDGIVTIGGGGALRAINAAAATMLGVTPDAALGATLEEILPEEGGDALLDAILAPMDAEAVPARQVVGFQGRRLAVQSRAYRLRIGPEAGRLAITASLADVTETERLAEAEAALARDLAEQHRKLQSAYLQLEQSATRIRETSRRIRATRLAGIAGLALLLGGLAAYSLWPAADWGAGETVAAEAGLTLQPQPVSSRIAVVGLLDAGSLVSVVGPFDGLVQQRLFRYGGQVERGAPLLQLDLKDVEVRLREARSAEIRARQKVAELRGWDSGFEVARARRAVAAAQLESSDLAARAAQTRLLLSRGIIAADEHRALVQQQRNQQLQLQAAQNDLESTLARGDAQTLRVAELELANAEAKVAELETDLAQATVRAPVSGVVLMPPEPAGGGRRAETIEVGSRVSRGQTMFTIGALESFQVRALVDEIDVNKVRVGQAVAVTGDAFGGITLEGRVTAVAAQAGGDGGGRGTMPSFPVTVAIEGISPEQRRQLAVGMSASLSIITYDKPDGYVAPPHYVHLDGAGQRVIRLRREGAVREVPVELGISTPEGIELRGALRPGDVALP</sequence>
<feature type="domain" description="PAS" evidence="4">
    <location>
        <begin position="121"/>
        <end position="191"/>
    </location>
</feature>
<gene>
    <name evidence="5" type="ORF">BKE38_03845</name>
</gene>
<dbReference type="NCBIfam" id="TIGR00229">
    <property type="entry name" value="sensory_box"/>
    <property type="match status" value="1"/>
</dbReference>
<evidence type="ECO:0000313" key="5">
    <source>
        <dbReference type="EMBL" id="ONG57908.1"/>
    </source>
</evidence>
<dbReference type="Gene3D" id="2.40.30.170">
    <property type="match status" value="1"/>
</dbReference>
<dbReference type="InterPro" id="IPR013656">
    <property type="entry name" value="PAS_4"/>
</dbReference>
<dbReference type="InterPro" id="IPR050465">
    <property type="entry name" value="UPF0194_transport"/>
</dbReference>
<reference evidence="5 6" key="1">
    <citation type="submission" date="2016-10" db="EMBL/GenBank/DDBJ databases">
        <title>Draft Genome sequence of Roseomonas sp. strain M3.</title>
        <authorList>
            <person name="Subhash Y."/>
            <person name="Lee S."/>
        </authorList>
    </citation>
    <scope>NUCLEOTIDE SEQUENCE [LARGE SCALE GENOMIC DNA]</scope>
    <source>
        <strain evidence="5 6">M3</strain>
    </source>
</reference>
<dbReference type="PANTHER" id="PTHR32347:SF14">
    <property type="entry name" value="EFFLUX SYSTEM COMPONENT YKNX-RELATED"/>
    <property type="match status" value="1"/>
</dbReference>
<dbReference type="PANTHER" id="PTHR32347">
    <property type="entry name" value="EFFLUX SYSTEM COMPONENT YKNX-RELATED"/>
    <property type="match status" value="1"/>
</dbReference>
<proteinExistence type="predicted"/>
<evidence type="ECO:0000256" key="2">
    <source>
        <dbReference type="ARBA" id="ARBA00023054"/>
    </source>
</evidence>
<dbReference type="InterPro" id="IPR000014">
    <property type="entry name" value="PAS"/>
</dbReference>
<feature type="coiled-coil region" evidence="3">
    <location>
        <begin position="452"/>
        <end position="505"/>
    </location>
</feature>
<dbReference type="InterPro" id="IPR035965">
    <property type="entry name" value="PAS-like_dom_sf"/>
</dbReference>
<dbReference type="AlphaFoldDB" id="A0A1V2H7H8"/>
<dbReference type="SMART" id="SM00091">
    <property type="entry name" value="PAS"/>
    <property type="match status" value="1"/>
</dbReference>
<dbReference type="SUPFAM" id="SSF55785">
    <property type="entry name" value="PYP-like sensor domain (PAS domain)"/>
    <property type="match status" value="1"/>
</dbReference>
<evidence type="ECO:0000256" key="1">
    <source>
        <dbReference type="ARBA" id="ARBA00004196"/>
    </source>
</evidence>
<dbReference type="Gene3D" id="3.30.450.20">
    <property type="entry name" value="PAS domain"/>
    <property type="match status" value="1"/>
</dbReference>
<dbReference type="PROSITE" id="PS50112">
    <property type="entry name" value="PAS"/>
    <property type="match status" value="1"/>
</dbReference>
<dbReference type="GO" id="GO:0030313">
    <property type="term" value="C:cell envelope"/>
    <property type="evidence" value="ECO:0007669"/>
    <property type="project" value="UniProtKB-SubCell"/>
</dbReference>
<dbReference type="OrthoDB" id="9806939at2"/>
<organism evidence="5 6">
    <name type="scientific">Teichococcus deserti</name>
    <dbReference type="NCBI Taxonomy" id="1817963"/>
    <lineage>
        <taxon>Bacteria</taxon>
        <taxon>Pseudomonadati</taxon>
        <taxon>Pseudomonadota</taxon>
        <taxon>Alphaproteobacteria</taxon>
        <taxon>Acetobacterales</taxon>
        <taxon>Roseomonadaceae</taxon>
        <taxon>Roseomonas</taxon>
    </lineage>
</organism>
<comment type="caution">
    <text evidence="5">The sequence shown here is derived from an EMBL/GenBank/DDBJ whole genome shotgun (WGS) entry which is preliminary data.</text>
</comment>
<evidence type="ECO:0000313" key="6">
    <source>
        <dbReference type="Proteomes" id="UP000188879"/>
    </source>
</evidence>
<dbReference type="Pfam" id="PF08448">
    <property type="entry name" value="PAS_4"/>
    <property type="match status" value="1"/>
</dbReference>
<evidence type="ECO:0000256" key="3">
    <source>
        <dbReference type="SAM" id="Coils"/>
    </source>
</evidence>
<dbReference type="InterPro" id="IPR058636">
    <property type="entry name" value="Beta-barrel_YknX"/>
</dbReference>
<keyword evidence="2 3" id="KW-0175">Coiled coil</keyword>
<protein>
    <recommendedName>
        <fullName evidence="4">PAS domain-containing protein</fullName>
    </recommendedName>
</protein>